<dbReference type="InterPro" id="IPR008965">
    <property type="entry name" value="CBM2/CBM3_carb-bd_dom_sf"/>
</dbReference>
<evidence type="ECO:0000313" key="3">
    <source>
        <dbReference type="EMBL" id="PRY27935.1"/>
    </source>
</evidence>
<dbReference type="InterPro" id="IPR012291">
    <property type="entry name" value="CBM2_carb-bd_dom_sf"/>
</dbReference>
<dbReference type="GO" id="GO:0005975">
    <property type="term" value="P:carbohydrate metabolic process"/>
    <property type="evidence" value="ECO:0007669"/>
    <property type="project" value="InterPro"/>
</dbReference>
<feature type="compositionally biased region" description="Low complexity" evidence="1">
    <location>
        <begin position="66"/>
        <end position="98"/>
    </location>
</feature>
<dbReference type="SUPFAM" id="SSF49384">
    <property type="entry name" value="Carbohydrate-binding domain"/>
    <property type="match status" value="1"/>
</dbReference>
<dbReference type="GO" id="GO:0004553">
    <property type="term" value="F:hydrolase activity, hydrolyzing O-glycosyl compounds"/>
    <property type="evidence" value="ECO:0007669"/>
    <property type="project" value="InterPro"/>
</dbReference>
<comment type="caution">
    <text evidence="3">The sequence shown here is derived from an EMBL/GenBank/DDBJ whole genome shotgun (WGS) entry which is preliminary data.</text>
</comment>
<organism evidence="3 4">
    <name type="scientific">Pseudosporangium ferrugineum</name>
    <dbReference type="NCBI Taxonomy" id="439699"/>
    <lineage>
        <taxon>Bacteria</taxon>
        <taxon>Bacillati</taxon>
        <taxon>Actinomycetota</taxon>
        <taxon>Actinomycetes</taxon>
        <taxon>Micromonosporales</taxon>
        <taxon>Micromonosporaceae</taxon>
        <taxon>Pseudosporangium</taxon>
    </lineage>
</organism>
<dbReference type="GO" id="GO:0030247">
    <property type="term" value="F:polysaccharide binding"/>
    <property type="evidence" value="ECO:0007669"/>
    <property type="project" value="UniProtKB-UniRule"/>
</dbReference>
<sequence>MSGKHTMGQLGLPRYSFIAAAATLLVILVAWVAVRAAGPTENQSPVLVVPPSTPVVQAGAALPSTIPIASPPASATPSPTPSRTPSARPTPSRSSAVPKKPKPKPTTKPTPSRTTPTATFSARYASGASWDQGFIGGVQVTNTGPAAGAWRVSISYSSRAGVRVTNVWNAQVSHSGNTWTFTADNLAPGAQANFGYQATKQSRGPAAPTSCTVNGTPCRTG</sequence>
<gene>
    <name evidence="3" type="ORF">CLV70_10991</name>
</gene>
<evidence type="ECO:0000259" key="2">
    <source>
        <dbReference type="PROSITE" id="PS51173"/>
    </source>
</evidence>
<dbReference type="OrthoDB" id="3297112at2"/>
<reference evidence="3 4" key="1">
    <citation type="submission" date="2018-03" db="EMBL/GenBank/DDBJ databases">
        <title>Genomic Encyclopedia of Archaeal and Bacterial Type Strains, Phase II (KMG-II): from individual species to whole genera.</title>
        <authorList>
            <person name="Goeker M."/>
        </authorList>
    </citation>
    <scope>NUCLEOTIDE SEQUENCE [LARGE SCALE GENOMIC DNA]</scope>
    <source>
        <strain evidence="3 4">DSM 45348</strain>
    </source>
</reference>
<dbReference type="RefSeq" id="WP_146164106.1">
    <property type="nucleotide sequence ID" value="NZ_PVZG01000009.1"/>
</dbReference>
<name>A0A2T0S3D8_9ACTN</name>
<dbReference type="AlphaFoldDB" id="A0A2T0S3D8"/>
<evidence type="ECO:0000256" key="1">
    <source>
        <dbReference type="SAM" id="MobiDB-lite"/>
    </source>
</evidence>
<feature type="region of interest" description="Disordered" evidence="1">
    <location>
        <begin position="200"/>
        <end position="221"/>
    </location>
</feature>
<keyword evidence="4" id="KW-1185">Reference proteome</keyword>
<feature type="compositionally biased region" description="Polar residues" evidence="1">
    <location>
        <begin position="209"/>
        <end position="221"/>
    </location>
</feature>
<dbReference type="SMART" id="SM00637">
    <property type="entry name" value="CBD_II"/>
    <property type="match status" value="1"/>
</dbReference>
<protein>
    <submittedName>
        <fullName evidence="3">Cellulose binding domain-containing protein</fullName>
    </submittedName>
</protein>
<accession>A0A2T0S3D8</accession>
<dbReference type="EMBL" id="PVZG01000009">
    <property type="protein sequence ID" value="PRY27935.1"/>
    <property type="molecule type" value="Genomic_DNA"/>
</dbReference>
<evidence type="ECO:0000313" key="4">
    <source>
        <dbReference type="Proteomes" id="UP000239209"/>
    </source>
</evidence>
<feature type="compositionally biased region" description="Low complexity" evidence="1">
    <location>
        <begin position="107"/>
        <end position="118"/>
    </location>
</feature>
<dbReference type="Pfam" id="PF00553">
    <property type="entry name" value="CBM_2"/>
    <property type="match status" value="1"/>
</dbReference>
<dbReference type="InterPro" id="IPR001919">
    <property type="entry name" value="CBD2"/>
</dbReference>
<dbReference type="Gene3D" id="2.60.40.290">
    <property type="match status" value="1"/>
</dbReference>
<dbReference type="Proteomes" id="UP000239209">
    <property type="component" value="Unassembled WGS sequence"/>
</dbReference>
<proteinExistence type="predicted"/>
<dbReference type="PROSITE" id="PS51173">
    <property type="entry name" value="CBM2"/>
    <property type="match status" value="1"/>
</dbReference>
<feature type="region of interest" description="Disordered" evidence="1">
    <location>
        <begin position="66"/>
        <end position="118"/>
    </location>
</feature>
<feature type="domain" description="CBM2" evidence="2">
    <location>
        <begin position="113"/>
        <end position="221"/>
    </location>
</feature>